<evidence type="ECO:0000313" key="2">
    <source>
        <dbReference type="EMBL" id="KAL2049735.1"/>
    </source>
</evidence>
<dbReference type="PANTHER" id="PTHR33112">
    <property type="entry name" value="DOMAIN PROTEIN, PUTATIVE-RELATED"/>
    <property type="match status" value="1"/>
</dbReference>
<dbReference type="EMBL" id="JBHFEH010000058">
    <property type="protein sequence ID" value="KAL2049735.1"/>
    <property type="molecule type" value="Genomic_DNA"/>
</dbReference>
<dbReference type="PANTHER" id="PTHR33112:SF12">
    <property type="entry name" value="HETEROKARYON INCOMPATIBILITY DOMAIN-CONTAINING PROTEIN"/>
    <property type="match status" value="1"/>
</dbReference>
<accession>A0ABR4AW88</accession>
<comment type="caution">
    <text evidence="2">The sequence shown here is derived from an EMBL/GenBank/DDBJ whole genome shotgun (WGS) entry which is preliminary data.</text>
</comment>
<sequence>MDQIYSSSVLTIAAASGDNADAGLPGMSAGPRSFQRHIDNVQGLYFANLPRRFDSTISESVWNSRAWTLQEKVSSPRVLYFSAQRCFFTCHHSQVSFLESDDTIENGLERTKWSGNLSDANVNLIPTTHIVNIITYRRVVQTYTSRHLTFSSDILLAFKAHEARFHPLFRSDFLFGLPRSELDSQLLWQPGGPLKRRRDPRTNLPSFPTWSWAGWVGKANCNDDENLSRIEWIEADGTRFSNQDFRYPAGANADVYKRLGYRNQWGGALQQGVPYYMEKSRPERYFFHLTAPEEERMLGPNLKAGTNHLVFAAETTSALKVEFGHYWAMSVYNHKCTGCDDAEKDGHVVCPPIIPDKDDFVAGYVIVPAELSTKMKEDDDEGRYELIRISRTKPREQTERGEEDPDLLVDEEAVTMEKTSFPDRPDVEKSKHSCACDQRRFDVSKPWCLYNVMLVEWEAQVAYRMGLGTVHIDAWAQAKPREKIITLG</sequence>
<name>A0ABR4AW88_9LECA</name>
<dbReference type="Pfam" id="PF06985">
    <property type="entry name" value="HET"/>
    <property type="match status" value="1"/>
</dbReference>
<evidence type="ECO:0000259" key="1">
    <source>
        <dbReference type="Pfam" id="PF06985"/>
    </source>
</evidence>
<dbReference type="Proteomes" id="UP001590951">
    <property type="component" value="Unassembled WGS sequence"/>
</dbReference>
<organism evidence="2 3">
    <name type="scientific">Lepraria finkii</name>
    <dbReference type="NCBI Taxonomy" id="1340010"/>
    <lineage>
        <taxon>Eukaryota</taxon>
        <taxon>Fungi</taxon>
        <taxon>Dikarya</taxon>
        <taxon>Ascomycota</taxon>
        <taxon>Pezizomycotina</taxon>
        <taxon>Lecanoromycetes</taxon>
        <taxon>OSLEUM clade</taxon>
        <taxon>Lecanoromycetidae</taxon>
        <taxon>Lecanorales</taxon>
        <taxon>Lecanorineae</taxon>
        <taxon>Stereocaulaceae</taxon>
        <taxon>Lepraria</taxon>
    </lineage>
</organism>
<protein>
    <recommendedName>
        <fullName evidence="1">Heterokaryon incompatibility domain-containing protein</fullName>
    </recommendedName>
</protein>
<proteinExistence type="predicted"/>
<reference evidence="2 3" key="1">
    <citation type="submission" date="2024-09" db="EMBL/GenBank/DDBJ databases">
        <title>Rethinking Asexuality: The Enigmatic Case of Functional Sexual Genes in Lepraria (Stereocaulaceae).</title>
        <authorList>
            <person name="Doellman M."/>
            <person name="Sun Y."/>
            <person name="Barcenas-Pena A."/>
            <person name="Lumbsch H.T."/>
            <person name="Grewe F."/>
        </authorList>
    </citation>
    <scope>NUCLEOTIDE SEQUENCE [LARGE SCALE GENOMIC DNA]</scope>
    <source>
        <strain evidence="2 3">Grewe 0041</strain>
    </source>
</reference>
<gene>
    <name evidence="2" type="ORF">ABVK25_009958</name>
</gene>
<evidence type="ECO:0000313" key="3">
    <source>
        <dbReference type="Proteomes" id="UP001590951"/>
    </source>
</evidence>
<feature type="domain" description="Heterokaryon incompatibility" evidence="1">
    <location>
        <begin position="1"/>
        <end position="71"/>
    </location>
</feature>
<dbReference type="InterPro" id="IPR010730">
    <property type="entry name" value="HET"/>
</dbReference>
<keyword evidence="3" id="KW-1185">Reference proteome</keyword>